<dbReference type="SUPFAM" id="SSF69118">
    <property type="entry name" value="AhpD-like"/>
    <property type="match status" value="1"/>
</dbReference>
<protein>
    <submittedName>
        <fullName evidence="2">Carboxymuconolactone decarboxylase family protein</fullName>
    </submittedName>
</protein>
<accession>A0A4Z0R3V5</accession>
<dbReference type="PANTHER" id="PTHR34846">
    <property type="entry name" value="4-CARBOXYMUCONOLACTONE DECARBOXYLASE FAMILY PROTEIN (AFU_ORTHOLOGUE AFUA_6G11590)"/>
    <property type="match status" value="1"/>
</dbReference>
<dbReference type="Proteomes" id="UP000298460">
    <property type="component" value="Unassembled WGS sequence"/>
</dbReference>
<dbReference type="PANTHER" id="PTHR34846:SF11">
    <property type="entry name" value="4-CARBOXYMUCONOLACTONE DECARBOXYLASE FAMILY PROTEIN (AFU_ORTHOLOGUE AFUA_6G11590)"/>
    <property type="match status" value="1"/>
</dbReference>
<dbReference type="RefSeq" id="WP_135547489.1">
    <property type="nucleotide sequence ID" value="NZ_SPQQ01000004.1"/>
</dbReference>
<proteinExistence type="predicted"/>
<evidence type="ECO:0000313" key="3">
    <source>
        <dbReference type="Proteomes" id="UP000298460"/>
    </source>
</evidence>
<dbReference type="EMBL" id="SPQQ01000004">
    <property type="protein sequence ID" value="TGE37712.1"/>
    <property type="molecule type" value="Genomic_DNA"/>
</dbReference>
<reference evidence="2 3" key="1">
    <citation type="submission" date="2019-03" db="EMBL/GenBank/DDBJ databases">
        <title>Draft Genome Sequence of Desulfosporosinus fructosivorans Strain 63.6F, Isolated from Marine Sediment in the Baltic Sea.</title>
        <authorList>
            <person name="Hausmann B."/>
            <person name="Vandieken V."/>
            <person name="Pjevac P."/>
            <person name="Schreck K."/>
            <person name="Herbold C.W."/>
            <person name="Loy A."/>
        </authorList>
    </citation>
    <scope>NUCLEOTIDE SEQUENCE [LARGE SCALE GENOMIC DNA]</scope>
    <source>
        <strain evidence="2 3">63.6F</strain>
    </source>
</reference>
<dbReference type="OrthoDB" id="1955123at2"/>
<name>A0A4Z0R3V5_9FIRM</name>
<dbReference type="AlphaFoldDB" id="A0A4Z0R3V5"/>
<dbReference type="GO" id="GO:0051920">
    <property type="term" value="F:peroxiredoxin activity"/>
    <property type="evidence" value="ECO:0007669"/>
    <property type="project" value="InterPro"/>
</dbReference>
<organism evidence="2 3">
    <name type="scientific">Desulfosporosinus fructosivorans</name>
    <dbReference type="NCBI Taxonomy" id="2018669"/>
    <lineage>
        <taxon>Bacteria</taxon>
        <taxon>Bacillati</taxon>
        <taxon>Bacillota</taxon>
        <taxon>Clostridia</taxon>
        <taxon>Eubacteriales</taxon>
        <taxon>Desulfitobacteriaceae</taxon>
        <taxon>Desulfosporosinus</taxon>
    </lineage>
</organism>
<comment type="caution">
    <text evidence="2">The sequence shown here is derived from an EMBL/GenBank/DDBJ whole genome shotgun (WGS) entry which is preliminary data.</text>
</comment>
<evidence type="ECO:0000259" key="1">
    <source>
        <dbReference type="Pfam" id="PF02627"/>
    </source>
</evidence>
<dbReference type="Gene3D" id="1.20.1290.10">
    <property type="entry name" value="AhpD-like"/>
    <property type="match status" value="1"/>
</dbReference>
<dbReference type="Pfam" id="PF02627">
    <property type="entry name" value="CMD"/>
    <property type="match status" value="1"/>
</dbReference>
<dbReference type="InterPro" id="IPR003779">
    <property type="entry name" value="CMD-like"/>
</dbReference>
<dbReference type="InterPro" id="IPR029032">
    <property type="entry name" value="AhpD-like"/>
</dbReference>
<feature type="domain" description="Carboxymuconolactone decarboxylase-like" evidence="1">
    <location>
        <begin position="44"/>
        <end position="123"/>
    </location>
</feature>
<gene>
    <name evidence="2" type="ORF">E4K67_13410</name>
</gene>
<sequence length="174" mass="20136">MTRLPMLSLEEMPDKTRNMITGGKSQLSGLNINRMMAHAENSVRHFMRLGNSLLTQAKLDARLRELVILRIARLCNSKYEWYQHEIMARQVGLSEQKIVAIRLDEDRSEFNDQERAILRYTEEVTANVKASAEAFEELTQFLSHQELVELTLTIGFYNMVAQFLENTEVEIEGN</sequence>
<keyword evidence="3" id="KW-1185">Reference proteome</keyword>
<evidence type="ECO:0000313" key="2">
    <source>
        <dbReference type="EMBL" id="TGE37712.1"/>
    </source>
</evidence>